<evidence type="ECO:0000313" key="1">
    <source>
        <dbReference type="EMBL" id="MDX8420181.1"/>
    </source>
</evidence>
<keyword evidence="2" id="KW-1185">Reference proteome</keyword>
<protein>
    <submittedName>
        <fullName evidence="1">Uncharacterized protein</fullName>
    </submittedName>
</protein>
<proteinExistence type="predicted"/>
<comment type="caution">
    <text evidence="1">The sequence shown here is derived from an EMBL/GenBank/DDBJ whole genome shotgun (WGS) entry which is preliminary data.</text>
</comment>
<name>A0AB35U7R2_9FIRM</name>
<evidence type="ECO:0000313" key="2">
    <source>
        <dbReference type="Proteomes" id="UP001286174"/>
    </source>
</evidence>
<reference evidence="1 2" key="1">
    <citation type="submission" date="2022-03" db="EMBL/GenBank/DDBJ databases">
        <title>Novel taxa within the pig intestine.</title>
        <authorList>
            <person name="Wylensek D."/>
            <person name="Bishof K."/>
            <person name="Afrizal A."/>
            <person name="Clavel T."/>
        </authorList>
    </citation>
    <scope>NUCLEOTIDE SEQUENCE [LARGE SCALE GENOMIC DNA]</scope>
    <source>
        <strain evidence="1 2">CLA-KB-P133</strain>
    </source>
</reference>
<dbReference type="RefSeq" id="WP_108774118.1">
    <property type="nucleotide sequence ID" value="NZ_JALBUR010000025.1"/>
</dbReference>
<dbReference type="EMBL" id="JALBUR010000025">
    <property type="protein sequence ID" value="MDX8420181.1"/>
    <property type="molecule type" value="Genomic_DNA"/>
</dbReference>
<accession>A0AB35U7R2</accession>
<dbReference type="Proteomes" id="UP001286174">
    <property type="component" value="Unassembled WGS sequence"/>
</dbReference>
<dbReference type="AlphaFoldDB" id="A0AB35U7R2"/>
<organism evidence="1 2">
    <name type="scientific">Grylomicrobium aquisgranensis</name>
    <dbReference type="NCBI Taxonomy" id="2926318"/>
    <lineage>
        <taxon>Bacteria</taxon>
        <taxon>Bacillati</taxon>
        <taxon>Bacillota</taxon>
        <taxon>Erysipelotrichia</taxon>
        <taxon>Erysipelotrichales</taxon>
        <taxon>Erysipelotrichaceae</taxon>
        <taxon>Grylomicrobium</taxon>
    </lineage>
</organism>
<sequence length="135" mass="16244">MNRSEINQAYVANKVKDFKRQAASYDICRKWVQQLEKRYPWLCGDQVQDAGYQHGKAQAEIWRQYMYLRRQMSKVEQVLDGIEKKHGLIARQIVFLQYVEREKQKVLSEEYGICLRTMQRSIHTWMEDAFAYEAE</sequence>
<gene>
    <name evidence="1" type="ORF">MOZ60_08755</name>
</gene>